<feature type="region of interest" description="Disordered" evidence="1">
    <location>
        <begin position="45"/>
        <end position="104"/>
    </location>
</feature>
<reference evidence="4" key="1">
    <citation type="submission" date="2010-07" db="EMBL/GenBank/DDBJ databases">
        <title>The genome sequence of Gaeumannomyces graminis var. tritici strain R3-111a-1.</title>
        <authorList>
            <consortium name="The Broad Institute Genome Sequencing Platform"/>
            <person name="Ma L.-J."/>
            <person name="Dead R."/>
            <person name="Young S."/>
            <person name="Zeng Q."/>
            <person name="Koehrsen M."/>
            <person name="Alvarado L."/>
            <person name="Berlin A."/>
            <person name="Chapman S.B."/>
            <person name="Chen Z."/>
            <person name="Freedman E."/>
            <person name="Gellesch M."/>
            <person name="Goldberg J."/>
            <person name="Griggs A."/>
            <person name="Gujja S."/>
            <person name="Heilman E.R."/>
            <person name="Heiman D."/>
            <person name="Hepburn T."/>
            <person name="Howarth C."/>
            <person name="Jen D."/>
            <person name="Larson L."/>
            <person name="Mehta T."/>
            <person name="Neiman D."/>
            <person name="Pearson M."/>
            <person name="Roberts A."/>
            <person name="Saif S."/>
            <person name="Shea T."/>
            <person name="Shenoy N."/>
            <person name="Sisk P."/>
            <person name="Stolte C."/>
            <person name="Sykes S."/>
            <person name="Walk T."/>
            <person name="White J."/>
            <person name="Yandava C."/>
            <person name="Haas B."/>
            <person name="Nusbaum C."/>
            <person name="Birren B."/>
        </authorList>
    </citation>
    <scope>NUCLEOTIDE SEQUENCE [LARGE SCALE GENOMIC DNA]</scope>
    <source>
        <strain evidence="4">R3-111a-1</strain>
    </source>
</reference>
<dbReference type="EnsemblFungi" id="EJT70456">
    <property type="protein sequence ID" value="EJT70456"/>
    <property type="gene ID" value="GGTG_11479"/>
</dbReference>
<evidence type="ECO:0000256" key="1">
    <source>
        <dbReference type="SAM" id="MobiDB-lite"/>
    </source>
</evidence>
<gene>
    <name evidence="3" type="primary">20351937</name>
    <name evidence="2" type="ORF">GGTG_11479</name>
</gene>
<proteinExistence type="predicted"/>
<organism evidence="2">
    <name type="scientific">Gaeumannomyces tritici (strain R3-111a-1)</name>
    <name type="common">Wheat and barley take-all root rot fungus</name>
    <name type="synonym">Gaeumannomyces graminis var. tritici</name>
    <dbReference type="NCBI Taxonomy" id="644352"/>
    <lineage>
        <taxon>Eukaryota</taxon>
        <taxon>Fungi</taxon>
        <taxon>Dikarya</taxon>
        <taxon>Ascomycota</taxon>
        <taxon>Pezizomycotina</taxon>
        <taxon>Sordariomycetes</taxon>
        <taxon>Sordariomycetidae</taxon>
        <taxon>Magnaporthales</taxon>
        <taxon>Magnaporthaceae</taxon>
        <taxon>Gaeumannomyces</taxon>
    </lineage>
</organism>
<reference evidence="2" key="3">
    <citation type="submission" date="2010-09" db="EMBL/GenBank/DDBJ databases">
        <title>Annotation of Gaeumannomyces graminis var. tritici R3-111a-1.</title>
        <authorList>
            <consortium name="The Broad Institute Genome Sequencing Platform"/>
            <person name="Ma L.-J."/>
            <person name="Dead R."/>
            <person name="Young S.K."/>
            <person name="Zeng Q."/>
            <person name="Gargeya S."/>
            <person name="Fitzgerald M."/>
            <person name="Haas B."/>
            <person name="Abouelleil A."/>
            <person name="Alvarado L."/>
            <person name="Arachchi H.M."/>
            <person name="Berlin A."/>
            <person name="Brown A."/>
            <person name="Chapman S.B."/>
            <person name="Chen Z."/>
            <person name="Dunbar C."/>
            <person name="Freedman E."/>
            <person name="Gearin G."/>
            <person name="Gellesch M."/>
            <person name="Goldberg J."/>
            <person name="Griggs A."/>
            <person name="Gujja S."/>
            <person name="Heiman D."/>
            <person name="Howarth C."/>
            <person name="Larson L."/>
            <person name="Lui A."/>
            <person name="MacDonald P.J.P."/>
            <person name="Mehta T."/>
            <person name="Montmayeur A."/>
            <person name="Murphy C."/>
            <person name="Neiman D."/>
            <person name="Pearson M."/>
            <person name="Priest M."/>
            <person name="Roberts A."/>
            <person name="Saif S."/>
            <person name="Shea T."/>
            <person name="Shenoy N."/>
            <person name="Sisk P."/>
            <person name="Stolte C."/>
            <person name="Sykes S."/>
            <person name="Yandava C."/>
            <person name="Wortman J."/>
            <person name="Nusbaum C."/>
            <person name="Birren B."/>
        </authorList>
    </citation>
    <scope>NUCLEOTIDE SEQUENCE</scope>
    <source>
        <strain evidence="2">R3-111a-1</strain>
    </source>
</reference>
<dbReference type="VEuPathDB" id="FungiDB:GGTG_11479"/>
<protein>
    <submittedName>
        <fullName evidence="2 3">Uncharacterized protein</fullName>
    </submittedName>
</protein>
<dbReference type="Proteomes" id="UP000006039">
    <property type="component" value="Unassembled WGS sequence"/>
</dbReference>
<dbReference type="GeneID" id="20351937"/>
<feature type="compositionally biased region" description="Basic and acidic residues" evidence="1">
    <location>
        <begin position="82"/>
        <end position="91"/>
    </location>
</feature>
<name>J3PDB1_GAET3</name>
<evidence type="ECO:0000313" key="3">
    <source>
        <dbReference type="EnsemblFungi" id="EJT70456"/>
    </source>
</evidence>
<dbReference type="eggNOG" id="ENOG502RMH8">
    <property type="taxonomic scope" value="Eukaryota"/>
</dbReference>
<dbReference type="HOGENOM" id="CLU_855413_0_0_1"/>
<accession>J3PDB1</accession>
<feature type="region of interest" description="Disordered" evidence="1">
    <location>
        <begin position="117"/>
        <end position="157"/>
    </location>
</feature>
<sequence length="325" mass="36016">MVPTETPPQPCVTPSPLLPTLRGESDLDEWEDLLIKFLRAKKLEHVIKDPRRYPGPPAPEKSPTGKERRNTGATEAVLASKQIEKKPERNGARPGSSRSAKKTEAIPKISLEFLDDILGGSSGGEAGPSTTADTQDKGKNGDDEAPAEVDGDTSVDAARDGGLERAQVLVLLGASISPVRHWLLNQGWDAGETDPARYFWSIKDAFSRNASVNGDLEINELKFISSTSFDTIRAFQDRLQYLRGRMLLIGHLSGAEGDTKMLWYAIDGLKKTYPEIHARLVKDLLAKEGSPRKLTWSRLMMQLAHMHERKEKKREPYYALMRSSG</sequence>
<reference evidence="3" key="4">
    <citation type="journal article" date="2015" name="G3 (Bethesda)">
        <title>Genome sequences of three phytopathogenic species of the Magnaporthaceae family of fungi.</title>
        <authorList>
            <person name="Okagaki L.H."/>
            <person name="Nunes C.C."/>
            <person name="Sailsbery J."/>
            <person name="Clay B."/>
            <person name="Brown D."/>
            <person name="John T."/>
            <person name="Oh Y."/>
            <person name="Young N."/>
            <person name="Fitzgerald M."/>
            <person name="Haas B.J."/>
            <person name="Zeng Q."/>
            <person name="Young S."/>
            <person name="Adiconis X."/>
            <person name="Fan L."/>
            <person name="Levin J.Z."/>
            <person name="Mitchell T.K."/>
            <person name="Okubara P.A."/>
            <person name="Farman M.L."/>
            <person name="Kohn L.M."/>
            <person name="Birren B."/>
            <person name="Ma L.-J."/>
            <person name="Dean R.A."/>
        </authorList>
    </citation>
    <scope>NUCLEOTIDE SEQUENCE</scope>
    <source>
        <strain evidence="3">R3-111a-1</strain>
    </source>
</reference>
<feature type="compositionally biased region" description="Acidic residues" evidence="1">
    <location>
        <begin position="143"/>
        <end position="153"/>
    </location>
</feature>
<dbReference type="EMBL" id="GL385401">
    <property type="protein sequence ID" value="EJT70456.1"/>
    <property type="molecule type" value="Genomic_DNA"/>
</dbReference>
<keyword evidence="4" id="KW-1185">Reference proteome</keyword>
<dbReference type="RefSeq" id="XP_009227634.1">
    <property type="nucleotide sequence ID" value="XM_009229370.1"/>
</dbReference>
<feature type="region of interest" description="Disordered" evidence="1">
    <location>
        <begin position="1"/>
        <end position="23"/>
    </location>
</feature>
<dbReference type="AlphaFoldDB" id="J3PDB1"/>
<feature type="compositionally biased region" description="Pro residues" evidence="1">
    <location>
        <begin position="1"/>
        <end position="17"/>
    </location>
</feature>
<evidence type="ECO:0000313" key="2">
    <source>
        <dbReference type="EMBL" id="EJT70456.1"/>
    </source>
</evidence>
<evidence type="ECO:0000313" key="4">
    <source>
        <dbReference type="Proteomes" id="UP000006039"/>
    </source>
</evidence>
<reference evidence="2" key="2">
    <citation type="submission" date="2010-07" db="EMBL/GenBank/DDBJ databases">
        <authorList>
            <consortium name="The Broad Institute Genome Sequencing Platform"/>
            <consortium name="Broad Institute Genome Sequencing Center for Infectious Disease"/>
            <person name="Ma L.-J."/>
            <person name="Dead R."/>
            <person name="Young S."/>
            <person name="Zeng Q."/>
            <person name="Koehrsen M."/>
            <person name="Alvarado L."/>
            <person name="Berlin A."/>
            <person name="Chapman S.B."/>
            <person name="Chen Z."/>
            <person name="Freedman E."/>
            <person name="Gellesch M."/>
            <person name="Goldberg J."/>
            <person name="Griggs A."/>
            <person name="Gujja S."/>
            <person name="Heilman E.R."/>
            <person name="Heiman D."/>
            <person name="Hepburn T."/>
            <person name="Howarth C."/>
            <person name="Jen D."/>
            <person name="Larson L."/>
            <person name="Mehta T."/>
            <person name="Neiman D."/>
            <person name="Pearson M."/>
            <person name="Roberts A."/>
            <person name="Saif S."/>
            <person name="Shea T."/>
            <person name="Shenoy N."/>
            <person name="Sisk P."/>
            <person name="Stolte C."/>
            <person name="Sykes S."/>
            <person name="Walk T."/>
            <person name="White J."/>
            <person name="Yandava C."/>
            <person name="Haas B."/>
            <person name="Nusbaum C."/>
            <person name="Birren B."/>
        </authorList>
    </citation>
    <scope>NUCLEOTIDE SEQUENCE</scope>
    <source>
        <strain evidence="2">R3-111a-1</strain>
    </source>
</reference>
<dbReference type="OrthoDB" id="5219483at2759"/>
<reference evidence="3" key="5">
    <citation type="submission" date="2018-04" db="UniProtKB">
        <authorList>
            <consortium name="EnsemblFungi"/>
        </authorList>
    </citation>
    <scope>IDENTIFICATION</scope>
    <source>
        <strain evidence="3">R3-111a-1</strain>
    </source>
</reference>